<evidence type="ECO:0000256" key="1">
    <source>
        <dbReference type="SAM" id="Phobius"/>
    </source>
</evidence>
<feature type="transmembrane region" description="Helical" evidence="1">
    <location>
        <begin position="6"/>
        <end position="24"/>
    </location>
</feature>
<keyword evidence="1" id="KW-0472">Membrane</keyword>
<feature type="domain" description="RNase H type-1" evidence="2">
    <location>
        <begin position="170"/>
        <end position="231"/>
    </location>
</feature>
<dbReference type="Pfam" id="PF13456">
    <property type="entry name" value="RVT_3"/>
    <property type="match status" value="1"/>
</dbReference>
<name>A0A7J8VCX6_9ROSI</name>
<organism evidence="3 4">
    <name type="scientific">Gossypium klotzschianum</name>
    <dbReference type="NCBI Taxonomy" id="34286"/>
    <lineage>
        <taxon>Eukaryota</taxon>
        <taxon>Viridiplantae</taxon>
        <taxon>Streptophyta</taxon>
        <taxon>Embryophyta</taxon>
        <taxon>Tracheophyta</taxon>
        <taxon>Spermatophyta</taxon>
        <taxon>Magnoliopsida</taxon>
        <taxon>eudicotyledons</taxon>
        <taxon>Gunneridae</taxon>
        <taxon>Pentapetalae</taxon>
        <taxon>rosids</taxon>
        <taxon>malvids</taxon>
        <taxon>Malvales</taxon>
        <taxon>Malvaceae</taxon>
        <taxon>Malvoideae</taxon>
        <taxon>Gossypium</taxon>
    </lineage>
</organism>
<dbReference type="Proteomes" id="UP000593573">
    <property type="component" value="Unassembled WGS sequence"/>
</dbReference>
<reference evidence="3 4" key="1">
    <citation type="journal article" date="2019" name="Genome Biol. Evol.">
        <title>Insights into the evolution of the New World diploid cottons (Gossypium, subgenus Houzingenia) based on genome sequencing.</title>
        <authorList>
            <person name="Grover C.E."/>
            <person name="Arick M.A. 2nd"/>
            <person name="Thrash A."/>
            <person name="Conover J.L."/>
            <person name="Sanders W.S."/>
            <person name="Peterson D.G."/>
            <person name="Frelichowski J.E."/>
            <person name="Scheffler J.A."/>
            <person name="Scheffler B.E."/>
            <person name="Wendel J.F."/>
        </authorList>
    </citation>
    <scope>NUCLEOTIDE SEQUENCE [LARGE SCALE GENOMIC DNA]</scope>
    <source>
        <strain evidence="3">57</strain>
        <tissue evidence="3">Leaf</tissue>
    </source>
</reference>
<dbReference type="GO" id="GO:0003676">
    <property type="term" value="F:nucleic acid binding"/>
    <property type="evidence" value="ECO:0007669"/>
    <property type="project" value="InterPro"/>
</dbReference>
<dbReference type="InterPro" id="IPR053151">
    <property type="entry name" value="RNase_H-like"/>
</dbReference>
<keyword evidence="4" id="KW-1185">Reference proteome</keyword>
<sequence length="236" mass="27352">MVGKNSFLILLVGISALIYGRHFLRYGHFFMKTKFGLLEMVLVLVVGKTLRFQQKLHTNLKRARWGISRNNSCTLRGHDFEDLAHVHRDYPYAKDVWMLVVPDQLKQRFFSVSFQDWLILNLCFHERLQGSGLTWSCMFGLIAWRIWKNKNLFIFQHISWAATEVVYLSTDGAVVRDSGYAATGSVARDHDRNWIVGFTRFLGVCSPSPFKAEVWGILDGILILLNKGYSRRLEFD</sequence>
<dbReference type="CDD" id="cd06222">
    <property type="entry name" value="RNase_H_like"/>
    <property type="match status" value="1"/>
</dbReference>
<dbReference type="InterPro" id="IPR002156">
    <property type="entry name" value="RNaseH_domain"/>
</dbReference>
<dbReference type="OrthoDB" id="1744872at2759"/>
<accession>A0A7J8VCX6</accession>
<keyword evidence="1" id="KW-1133">Transmembrane helix</keyword>
<dbReference type="AlphaFoldDB" id="A0A7J8VCX6"/>
<evidence type="ECO:0000259" key="2">
    <source>
        <dbReference type="Pfam" id="PF13456"/>
    </source>
</evidence>
<evidence type="ECO:0000313" key="3">
    <source>
        <dbReference type="EMBL" id="MBA0660631.1"/>
    </source>
</evidence>
<dbReference type="PANTHER" id="PTHR47723">
    <property type="entry name" value="OS05G0353850 PROTEIN"/>
    <property type="match status" value="1"/>
</dbReference>
<dbReference type="PANTHER" id="PTHR47723:SF13">
    <property type="entry name" value="PUTATIVE-RELATED"/>
    <property type="match status" value="1"/>
</dbReference>
<dbReference type="EMBL" id="JABFAB010000009">
    <property type="protein sequence ID" value="MBA0660631.1"/>
    <property type="molecule type" value="Genomic_DNA"/>
</dbReference>
<keyword evidence="1" id="KW-0812">Transmembrane</keyword>
<protein>
    <recommendedName>
        <fullName evidence="2">RNase H type-1 domain-containing protein</fullName>
    </recommendedName>
</protein>
<dbReference type="GO" id="GO:0004523">
    <property type="term" value="F:RNA-DNA hybrid ribonuclease activity"/>
    <property type="evidence" value="ECO:0007669"/>
    <property type="project" value="InterPro"/>
</dbReference>
<gene>
    <name evidence="3" type="ORF">Goklo_012619</name>
</gene>
<dbReference type="InterPro" id="IPR044730">
    <property type="entry name" value="RNase_H-like_dom_plant"/>
</dbReference>
<evidence type="ECO:0000313" key="4">
    <source>
        <dbReference type="Proteomes" id="UP000593573"/>
    </source>
</evidence>
<comment type="caution">
    <text evidence="3">The sequence shown here is derived from an EMBL/GenBank/DDBJ whole genome shotgun (WGS) entry which is preliminary data.</text>
</comment>
<proteinExistence type="predicted"/>